<dbReference type="EMBL" id="CP117884">
    <property type="protein sequence ID" value="WDF81988.1"/>
    <property type="molecule type" value="Genomic_DNA"/>
</dbReference>
<protein>
    <recommendedName>
        <fullName evidence="3">histidine kinase</fullName>
        <ecNumber evidence="3">2.7.13.3</ecNumber>
    </recommendedName>
</protein>
<dbReference type="Gene3D" id="3.30.565.10">
    <property type="entry name" value="Histidine kinase-like ATPase, C-terminal domain"/>
    <property type="match status" value="1"/>
</dbReference>
<dbReference type="RefSeq" id="WP_274259139.1">
    <property type="nucleotide sequence ID" value="NZ_CP117884.1"/>
</dbReference>
<dbReference type="InterPro" id="IPR035965">
    <property type="entry name" value="PAS-like_dom_sf"/>
</dbReference>
<dbReference type="Pfam" id="PF13188">
    <property type="entry name" value="PAS_8"/>
    <property type="match status" value="1"/>
</dbReference>
<dbReference type="NCBIfam" id="NF046044">
    <property type="entry name" value="PnpS"/>
    <property type="match status" value="1"/>
</dbReference>
<dbReference type="GO" id="GO:0005524">
    <property type="term" value="F:ATP binding"/>
    <property type="evidence" value="ECO:0007669"/>
    <property type="project" value="UniProtKB-KW"/>
</dbReference>
<dbReference type="PRINTS" id="PR00344">
    <property type="entry name" value="BCTRLSENSOR"/>
</dbReference>
<comment type="catalytic activity">
    <reaction evidence="1">
        <text>ATP + protein L-histidine = ADP + protein N-phospho-L-histidine.</text>
        <dbReference type="EC" id="2.7.13.3"/>
    </reaction>
</comment>
<dbReference type="Gene3D" id="3.30.450.20">
    <property type="entry name" value="PAS domain"/>
    <property type="match status" value="1"/>
</dbReference>
<comment type="subcellular location">
    <subcellularLocation>
        <location evidence="2">Membrane</location>
    </subcellularLocation>
</comment>
<keyword evidence="12" id="KW-1185">Reference proteome</keyword>
<dbReference type="SUPFAM" id="SSF55874">
    <property type="entry name" value="ATPase domain of HSP90 chaperone/DNA topoisomerase II/histidine kinase"/>
    <property type="match status" value="1"/>
</dbReference>
<evidence type="ECO:0000256" key="1">
    <source>
        <dbReference type="ARBA" id="ARBA00000085"/>
    </source>
</evidence>
<dbReference type="Pfam" id="PF02518">
    <property type="entry name" value="HATPase_c"/>
    <property type="match status" value="1"/>
</dbReference>
<dbReference type="PROSITE" id="PS50109">
    <property type="entry name" value="HIS_KIN"/>
    <property type="match status" value="1"/>
</dbReference>
<keyword evidence="9" id="KW-1133">Transmembrane helix</keyword>
<evidence type="ECO:0000256" key="3">
    <source>
        <dbReference type="ARBA" id="ARBA00012438"/>
    </source>
</evidence>
<dbReference type="InterPro" id="IPR036097">
    <property type="entry name" value="HisK_dim/P_sf"/>
</dbReference>
<evidence type="ECO:0000256" key="4">
    <source>
        <dbReference type="ARBA" id="ARBA00022553"/>
    </source>
</evidence>
<dbReference type="EC" id="2.7.13.3" evidence="3"/>
<keyword evidence="6" id="KW-0418">Kinase</keyword>
<accession>A0ABY7WP60</accession>
<dbReference type="InterPro" id="IPR050351">
    <property type="entry name" value="BphY/WalK/GraS-like"/>
</dbReference>
<evidence type="ECO:0000256" key="6">
    <source>
        <dbReference type="ARBA" id="ARBA00022777"/>
    </source>
</evidence>
<reference evidence="11 12" key="1">
    <citation type="submission" date="2023-02" db="EMBL/GenBank/DDBJ databases">
        <title>Genome sequence of Lacticaseibacillus sp. KACC 23028.</title>
        <authorList>
            <person name="Kim S."/>
            <person name="Heo J."/>
            <person name="Kwon S.-W."/>
        </authorList>
    </citation>
    <scope>NUCLEOTIDE SEQUENCE [LARGE SCALE GENOMIC DNA]</scope>
    <source>
        <strain evidence="11 12">KACC 23028</strain>
    </source>
</reference>
<evidence type="ECO:0000313" key="11">
    <source>
        <dbReference type="EMBL" id="WDF81988.1"/>
    </source>
</evidence>
<dbReference type="InterPro" id="IPR005467">
    <property type="entry name" value="His_kinase_dom"/>
</dbReference>
<keyword evidence="9" id="KW-0812">Transmembrane</keyword>
<evidence type="ECO:0000256" key="2">
    <source>
        <dbReference type="ARBA" id="ARBA00004370"/>
    </source>
</evidence>
<keyword evidence="7" id="KW-0902">Two-component regulatory system</keyword>
<proteinExistence type="predicted"/>
<sequence length="542" mass="59963">MNKHERHTLMTFCLLAIVGFFALLAIASASIRSSQDTNMRTLANTIESSGPLPAKSGVHLVNLNGDSFRARDIRTHTVSGGVAKAGAFDTIHPHGKAERLYYFRLQGKLTAVTQSKQTVLNVNPLVLTIFVIAYWAAFIAIMAVSVKRWHGFKDEIDSVATIIGQMRRREPTQSLLLTPNSRLYPITDELEALDGVLATTNQQAQQRRVRFQLLMENLPQGVLLFNVDQQTTMANHAASEILGRPIATDDHPYIDDIKDYQLAKMIDGCFKSGKNKHAEMVIGATQRPVDVNVVSVGSEAERQVLIILYDLSYVRSLQQAQTDFIGNVSHELKTPVTAIAGFAETLLDGAQDDPETREKFLKIILHESNRLSSLVGDILTLQKGALNAHAENINYTEFMHNLSQPFTKKLNKHDITLNFELPHNLIVTADRRLLTQVFRNLLENAINYNHDGGNVLIRATADGKNITTTVSDNGVGIAKDEQSRIFERFYRVDKARSREHGGTGLGLAIVQEAVTELGGTITIESDLGKGSTFTVVLPIIFT</sequence>
<feature type="transmembrane region" description="Helical" evidence="9">
    <location>
        <begin position="125"/>
        <end position="146"/>
    </location>
</feature>
<dbReference type="SMART" id="SM00388">
    <property type="entry name" value="HisKA"/>
    <property type="match status" value="1"/>
</dbReference>
<gene>
    <name evidence="11" type="ORF">PQ472_08645</name>
</gene>
<organism evidence="11 12">
    <name type="scientific">Lacticaseibacillus pabuli</name>
    <dbReference type="NCBI Taxonomy" id="3025672"/>
    <lineage>
        <taxon>Bacteria</taxon>
        <taxon>Bacillati</taxon>
        <taxon>Bacillota</taxon>
        <taxon>Bacilli</taxon>
        <taxon>Lactobacillales</taxon>
        <taxon>Lactobacillaceae</taxon>
        <taxon>Lacticaseibacillus</taxon>
    </lineage>
</organism>
<dbReference type="PANTHER" id="PTHR45453">
    <property type="entry name" value="PHOSPHATE REGULON SENSOR PROTEIN PHOR"/>
    <property type="match status" value="1"/>
</dbReference>
<dbReference type="SUPFAM" id="SSF55785">
    <property type="entry name" value="PYP-like sensor domain (PAS domain)"/>
    <property type="match status" value="1"/>
</dbReference>
<dbReference type="CDD" id="cd00075">
    <property type="entry name" value="HATPase"/>
    <property type="match status" value="1"/>
</dbReference>
<dbReference type="InterPro" id="IPR003661">
    <property type="entry name" value="HisK_dim/P_dom"/>
</dbReference>
<dbReference type="Pfam" id="PF00512">
    <property type="entry name" value="HisKA"/>
    <property type="match status" value="1"/>
</dbReference>
<dbReference type="Proteomes" id="UP001220377">
    <property type="component" value="Chromosome"/>
</dbReference>
<keyword evidence="8 9" id="KW-0472">Membrane</keyword>
<evidence type="ECO:0000256" key="5">
    <source>
        <dbReference type="ARBA" id="ARBA00022679"/>
    </source>
</evidence>
<evidence type="ECO:0000259" key="10">
    <source>
        <dbReference type="PROSITE" id="PS50109"/>
    </source>
</evidence>
<dbReference type="PANTHER" id="PTHR45453:SF1">
    <property type="entry name" value="PHOSPHATE REGULON SENSOR PROTEIN PHOR"/>
    <property type="match status" value="1"/>
</dbReference>
<evidence type="ECO:0000256" key="7">
    <source>
        <dbReference type="ARBA" id="ARBA00023012"/>
    </source>
</evidence>
<dbReference type="SMART" id="SM00387">
    <property type="entry name" value="HATPase_c"/>
    <property type="match status" value="1"/>
</dbReference>
<keyword evidence="11" id="KW-0547">Nucleotide-binding</keyword>
<keyword evidence="11" id="KW-0067">ATP-binding</keyword>
<dbReference type="SUPFAM" id="SSF47384">
    <property type="entry name" value="Homodimeric domain of signal transducing histidine kinase"/>
    <property type="match status" value="1"/>
</dbReference>
<dbReference type="CDD" id="cd00082">
    <property type="entry name" value="HisKA"/>
    <property type="match status" value="1"/>
</dbReference>
<evidence type="ECO:0000256" key="8">
    <source>
        <dbReference type="ARBA" id="ARBA00023136"/>
    </source>
</evidence>
<keyword evidence="4" id="KW-0597">Phosphoprotein</keyword>
<feature type="domain" description="Histidine kinase" evidence="10">
    <location>
        <begin position="327"/>
        <end position="541"/>
    </location>
</feature>
<dbReference type="InterPro" id="IPR003594">
    <property type="entry name" value="HATPase_dom"/>
</dbReference>
<evidence type="ECO:0000313" key="12">
    <source>
        <dbReference type="Proteomes" id="UP001220377"/>
    </source>
</evidence>
<keyword evidence="5" id="KW-0808">Transferase</keyword>
<dbReference type="InterPro" id="IPR000014">
    <property type="entry name" value="PAS"/>
</dbReference>
<name>A0ABY7WP60_9LACO</name>
<dbReference type="InterPro" id="IPR004358">
    <property type="entry name" value="Sig_transdc_His_kin-like_C"/>
</dbReference>
<dbReference type="Gene3D" id="1.10.287.130">
    <property type="match status" value="1"/>
</dbReference>
<evidence type="ECO:0000256" key="9">
    <source>
        <dbReference type="SAM" id="Phobius"/>
    </source>
</evidence>
<dbReference type="InterPro" id="IPR036890">
    <property type="entry name" value="HATPase_C_sf"/>
</dbReference>